<dbReference type="Pfam" id="PF07890">
    <property type="entry name" value="Rrp15p"/>
    <property type="match status" value="1"/>
</dbReference>
<dbReference type="InterPro" id="IPR012459">
    <property type="entry name" value="Rrp15"/>
</dbReference>
<sequence>MIPPIFRVGCSVLAPSLPNLKRRNRRSHSSPPPSLHRVPASVFLYCLPSPSRTRLRAMAEETQLNEPRKRKFIKNQGRKKSSKKPKVMPVPHGQKKVKIDKNMKKLFHKRARDYNSDDEEEDEVAVPATSIIKKNKKNIESEELSEDEGAARGERTLKKNVTDINNHLSDDEGEEGEDDDEVLPGITKFSEGCRAFKMAFRNIIKKSVPDIGLGPVLSGHKKLIVDKLAEEEAERKNKGEARKEKHLLAEKGHVIPANYLDTHEKFLKSVATKGVVKLFNAVNKAQSVQKGLDSSRTKDAKELRKRTKEAFFTELGKPLRHSVGTSAKANSSTDMEEDDQPAWAPLRDNYMLTSSRLKDWDKMPANNVSNDYIGKASEGSSSDED</sequence>
<dbReference type="GO" id="GO:0000470">
    <property type="term" value="P:maturation of LSU-rRNA"/>
    <property type="evidence" value="ECO:0007669"/>
    <property type="project" value="TreeGrafter"/>
</dbReference>
<feature type="region of interest" description="Disordered" evidence="2">
    <location>
        <begin position="72"/>
        <end position="96"/>
    </location>
</feature>
<evidence type="ECO:0008006" key="5">
    <source>
        <dbReference type="Google" id="ProtNLM"/>
    </source>
</evidence>
<protein>
    <recommendedName>
        <fullName evidence="5">RRP15-like protein</fullName>
    </recommendedName>
</protein>
<proteinExistence type="inferred from homology"/>
<keyword evidence="4" id="KW-1185">Reference proteome</keyword>
<evidence type="ECO:0000256" key="2">
    <source>
        <dbReference type="SAM" id="MobiDB-lite"/>
    </source>
</evidence>
<evidence type="ECO:0000313" key="3">
    <source>
        <dbReference type="EMBL" id="CAL0321463.1"/>
    </source>
</evidence>
<dbReference type="PANTHER" id="PTHR13245:SF14">
    <property type="entry name" value="RRP15-LIKE PROTEIN"/>
    <property type="match status" value="1"/>
</dbReference>
<gene>
    <name evidence="3" type="ORF">LLUT_LOCUS22523</name>
</gene>
<feature type="compositionally biased region" description="Basic residues" evidence="2">
    <location>
        <begin position="72"/>
        <end position="86"/>
    </location>
</feature>
<comment type="similarity">
    <text evidence="1">Belongs to the RRP15 family.</text>
</comment>
<feature type="region of interest" description="Disordered" evidence="2">
    <location>
        <begin position="137"/>
        <end position="182"/>
    </location>
</feature>
<reference evidence="3 4" key="1">
    <citation type="submission" date="2024-03" db="EMBL/GenBank/DDBJ databases">
        <authorList>
            <person name="Martinez-Hernandez J."/>
        </authorList>
    </citation>
    <scope>NUCLEOTIDE SEQUENCE [LARGE SCALE GENOMIC DNA]</scope>
</reference>
<dbReference type="GO" id="GO:0000460">
    <property type="term" value="P:maturation of 5.8S rRNA"/>
    <property type="evidence" value="ECO:0007669"/>
    <property type="project" value="TreeGrafter"/>
</dbReference>
<evidence type="ECO:0000313" key="4">
    <source>
        <dbReference type="Proteomes" id="UP001497480"/>
    </source>
</evidence>
<dbReference type="Proteomes" id="UP001497480">
    <property type="component" value="Unassembled WGS sequence"/>
</dbReference>
<dbReference type="GO" id="GO:0030687">
    <property type="term" value="C:preribosome, large subunit precursor"/>
    <property type="evidence" value="ECO:0007669"/>
    <property type="project" value="TreeGrafter"/>
</dbReference>
<feature type="region of interest" description="Disordered" evidence="2">
    <location>
        <begin position="322"/>
        <end position="385"/>
    </location>
</feature>
<dbReference type="EMBL" id="CAXHTB010000015">
    <property type="protein sequence ID" value="CAL0321463.1"/>
    <property type="molecule type" value="Genomic_DNA"/>
</dbReference>
<feature type="compositionally biased region" description="Basic and acidic residues" evidence="2">
    <location>
        <begin position="149"/>
        <end position="161"/>
    </location>
</feature>
<comment type="caution">
    <text evidence="3">The sequence shown here is derived from an EMBL/GenBank/DDBJ whole genome shotgun (WGS) entry which is preliminary data.</text>
</comment>
<evidence type="ECO:0000256" key="1">
    <source>
        <dbReference type="ARBA" id="ARBA00007462"/>
    </source>
</evidence>
<feature type="compositionally biased region" description="Acidic residues" evidence="2">
    <location>
        <begin position="171"/>
        <end position="182"/>
    </location>
</feature>
<dbReference type="PANTHER" id="PTHR13245">
    <property type="entry name" value="RRP15-LIKE PROTEIN"/>
    <property type="match status" value="1"/>
</dbReference>
<accession>A0AAV1XKL2</accession>
<name>A0AAV1XKL2_LUPLU</name>
<dbReference type="AlphaFoldDB" id="A0AAV1XKL2"/>
<organism evidence="3 4">
    <name type="scientific">Lupinus luteus</name>
    <name type="common">European yellow lupine</name>
    <dbReference type="NCBI Taxonomy" id="3873"/>
    <lineage>
        <taxon>Eukaryota</taxon>
        <taxon>Viridiplantae</taxon>
        <taxon>Streptophyta</taxon>
        <taxon>Embryophyta</taxon>
        <taxon>Tracheophyta</taxon>
        <taxon>Spermatophyta</taxon>
        <taxon>Magnoliopsida</taxon>
        <taxon>eudicotyledons</taxon>
        <taxon>Gunneridae</taxon>
        <taxon>Pentapetalae</taxon>
        <taxon>rosids</taxon>
        <taxon>fabids</taxon>
        <taxon>Fabales</taxon>
        <taxon>Fabaceae</taxon>
        <taxon>Papilionoideae</taxon>
        <taxon>50 kb inversion clade</taxon>
        <taxon>genistoids sensu lato</taxon>
        <taxon>core genistoids</taxon>
        <taxon>Genisteae</taxon>
        <taxon>Lupinus</taxon>
    </lineage>
</organism>
<feature type="compositionally biased region" description="Polar residues" evidence="2">
    <location>
        <begin position="323"/>
        <end position="333"/>
    </location>
</feature>